<sequence>MNRTRLNIILFFCTILTFILPATAWAAVEDTGFSDVKADAWYADAVVYCRENGLMNGNSATEFDPEDSLTRAMLVTVLYRLEGEPVVDGDDGFSDTTDGQWYSDAVLWAMQQSIVNGYGEGLFGPNDAITQEQLNLIMSRYTEEAVTQDIPTFTGDANPATRAQVAAVMLNLSTFFPGTSADEENDNQGSEPKILVAYFSATNNTENVARHIAATLNADLYEITPETPYTSADLNYNNANSRTSIEMNDPDSRPAIGSDSVANMADYDTVFIGYPIWWGQAPRIISTFMETYDFNGKTIVPFCTSGSSSIGSSATGLHSLADGAVWLDGRRFSGSTSQIEVAAWVNGLNLTAAGK</sequence>
<evidence type="ECO:0000313" key="6">
    <source>
        <dbReference type="Proteomes" id="UP000824124"/>
    </source>
</evidence>
<dbReference type="PROSITE" id="PS50902">
    <property type="entry name" value="FLAVODOXIN_LIKE"/>
    <property type="match status" value="1"/>
</dbReference>
<organism evidence="5 6">
    <name type="scientific">Candidatus Avidehalobacter gallistercoris</name>
    <dbReference type="NCBI Taxonomy" id="2840694"/>
    <lineage>
        <taxon>Bacteria</taxon>
        <taxon>Bacillati</taxon>
        <taxon>Bacillota</taxon>
        <taxon>Clostridia</taxon>
        <taxon>Eubacteriales</taxon>
        <taxon>Peptococcaceae</taxon>
        <taxon>Peptococcaceae incertae sedis</taxon>
        <taxon>Candidatus Avidehalobacter</taxon>
    </lineage>
</organism>
<feature type="signal peptide" evidence="2">
    <location>
        <begin position="1"/>
        <end position="26"/>
    </location>
</feature>
<dbReference type="EMBL" id="DVMH01000029">
    <property type="protein sequence ID" value="HIU10748.1"/>
    <property type="molecule type" value="Genomic_DNA"/>
</dbReference>
<dbReference type="Pfam" id="PF12682">
    <property type="entry name" value="Flavodoxin_4"/>
    <property type="match status" value="1"/>
</dbReference>
<evidence type="ECO:0000259" key="4">
    <source>
        <dbReference type="PROSITE" id="PS51272"/>
    </source>
</evidence>
<reference evidence="5" key="2">
    <citation type="journal article" date="2021" name="PeerJ">
        <title>Extensive microbial diversity within the chicken gut microbiome revealed by metagenomics and culture.</title>
        <authorList>
            <person name="Gilroy R."/>
            <person name="Ravi A."/>
            <person name="Getino M."/>
            <person name="Pursley I."/>
            <person name="Horton D.L."/>
            <person name="Alikhan N.F."/>
            <person name="Baker D."/>
            <person name="Gharbi K."/>
            <person name="Hall N."/>
            <person name="Watson M."/>
            <person name="Adriaenssens E.M."/>
            <person name="Foster-Nyarko E."/>
            <person name="Jarju S."/>
            <person name="Secka A."/>
            <person name="Antonio M."/>
            <person name="Oren A."/>
            <person name="Chaudhuri R.R."/>
            <person name="La Ragione R."/>
            <person name="Hildebrand F."/>
            <person name="Pallen M.J."/>
        </authorList>
    </citation>
    <scope>NUCLEOTIDE SEQUENCE</scope>
    <source>
        <strain evidence="5">2830</strain>
    </source>
</reference>
<evidence type="ECO:0000256" key="1">
    <source>
        <dbReference type="ARBA" id="ARBA00022737"/>
    </source>
</evidence>
<dbReference type="PROSITE" id="PS51272">
    <property type="entry name" value="SLH"/>
    <property type="match status" value="2"/>
</dbReference>
<dbReference type="InterPro" id="IPR008254">
    <property type="entry name" value="Flavodoxin/NO_synth"/>
</dbReference>
<reference evidence="5" key="1">
    <citation type="submission" date="2020-10" db="EMBL/GenBank/DDBJ databases">
        <authorList>
            <person name="Gilroy R."/>
        </authorList>
    </citation>
    <scope>NUCLEOTIDE SEQUENCE</scope>
    <source>
        <strain evidence="5">2830</strain>
    </source>
</reference>
<dbReference type="InterPro" id="IPR029039">
    <property type="entry name" value="Flavoprotein-like_sf"/>
</dbReference>
<dbReference type="NCBIfam" id="NF005501">
    <property type="entry name" value="PRK07116.1"/>
    <property type="match status" value="1"/>
</dbReference>
<dbReference type="PANTHER" id="PTHR39201">
    <property type="entry name" value="EXPORTED PROTEIN-RELATED"/>
    <property type="match status" value="1"/>
</dbReference>
<dbReference type="PANTHER" id="PTHR39201:SF1">
    <property type="entry name" value="FLAVODOXIN-LIKE DOMAIN-CONTAINING PROTEIN"/>
    <property type="match status" value="1"/>
</dbReference>
<keyword evidence="2" id="KW-0732">Signal</keyword>
<accession>A0A9D1HMP8</accession>
<dbReference type="GO" id="GO:0010181">
    <property type="term" value="F:FMN binding"/>
    <property type="evidence" value="ECO:0007669"/>
    <property type="project" value="InterPro"/>
</dbReference>
<dbReference type="InterPro" id="IPR001119">
    <property type="entry name" value="SLH_dom"/>
</dbReference>
<feature type="domain" description="SLH" evidence="4">
    <location>
        <begin position="93"/>
        <end position="152"/>
    </location>
</feature>
<comment type="caution">
    <text evidence="5">The sequence shown here is derived from an EMBL/GenBank/DDBJ whole genome shotgun (WGS) entry which is preliminary data.</text>
</comment>
<keyword evidence="1" id="KW-0677">Repeat</keyword>
<evidence type="ECO:0000259" key="3">
    <source>
        <dbReference type="PROSITE" id="PS50902"/>
    </source>
</evidence>
<dbReference type="GO" id="GO:0016651">
    <property type="term" value="F:oxidoreductase activity, acting on NAD(P)H"/>
    <property type="evidence" value="ECO:0007669"/>
    <property type="project" value="UniProtKB-ARBA"/>
</dbReference>
<feature type="domain" description="SLH" evidence="4">
    <location>
        <begin position="29"/>
        <end position="92"/>
    </location>
</feature>
<dbReference type="AlphaFoldDB" id="A0A9D1HMP8"/>
<dbReference type="Gene3D" id="3.40.50.360">
    <property type="match status" value="1"/>
</dbReference>
<name>A0A9D1HMP8_9FIRM</name>
<dbReference type="Pfam" id="PF00395">
    <property type="entry name" value="SLH"/>
    <property type="match status" value="2"/>
</dbReference>
<dbReference type="SUPFAM" id="SSF52218">
    <property type="entry name" value="Flavoproteins"/>
    <property type="match status" value="1"/>
</dbReference>
<gene>
    <name evidence="5" type="ORF">IAB00_05870</name>
</gene>
<proteinExistence type="predicted"/>
<feature type="domain" description="Flavodoxin-like" evidence="3">
    <location>
        <begin position="194"/>
        <end position="355"/>
    </location>
</feature>
<protein>
    <submittedName>
        <fullName evidence="5">S-layer homology domain-containing protein</fullName>
    </submittedName>
</protein>
<evidence type="ECO:0000256" key="2">
    <source>
        <dbReference type="SAM" id="SignalP"/>
    </source>
</evidence>
<evidence type="ECO:0000313" key="5">
    <source>
        <dbReference type="EMBL" id="HIU10748.1"/>
    </source>
</evidence>
<feature type="chain" id="PRO_5038931842" evidence="2">
    <location>
        <begin position="27"/>
        <end position="355"/>
    </location>
</feature>
<dbReference type="Proteomes" id="UP000824124">
    <property type="component" value="Unassembled WGS sequence"/>
</dbReference>